<evidence type="ECO:0000313" key="1">
    <source>
        <dbReference type="EMBL" id="CDF39747.1"/>
    </source>
</evidence>
<dbReference type="RefSeq" id="XP_005710041.1">
    <property type="nucleotide sequence ID" value="XM_005709984.1"/>
</dbReference>
<accession>R7QMK4</accession>
<dbReference type="GeneID" id="17317761"/>
<gene>
    <name evidence="1" type="ORF">CHC_T00006789001</name>
</gene>
<sequence length="39" mass="4681">MRRKWIDLHNCQMWKRETVYTELTGESKSGSFAETRHPA</sequence>
<dbReference type="EMBL" id="HG002070">
    <property type="protein sequence ID" value="CDF39747.1"/>
    <property type="molecule type" value="Genomic_DNA"/>
</dbReference>
<evidence type="ECO:0000313" key="2">
    <source>
        <dbReference type="Proteomes" id="UP000012073"/>
    </source>
</evidence>
<dbReference type="AlphaFoldDB" id="R7QMK4"/>
<reference evidence="2" key="1">
    <citation type="journal article" date="2013" name="Proc. Natl. Acad. Sci. U.S.A.">
        <title>Genome structure and metabolic features in the red seaweed Chondrus crispus shed light on evolution of the Archaeplastida.</title>
        <authorList>
            <person name="Collen J."/>
            <person name="Porcel B."/>
            <person name="Carre W."/>
            <person name="Ball S.G."/>
            <person name="Chaparro C."/>
            <person name="Tonon T."/>
            <person name="Barbeyron T."/>
            <person name="Michel G."/>
            <person name="Noel B."/>
            <person name="Valentin K."/>
            <person name="Elias M."/>
            <person name="Artiguenave F."/>
            <person name="Arun A."/>
            <person name="Aury J.M."/>
            <person name="Barbosa-Neto J.F."/>
            <person name="Bothwell J.H."/>
            <person name="Bouget F.Y."/>
            <person name="Brillet L."/>
            <person name="Cabello-Hurtado F."/>
            <person name="Capella-Gutierrez S."/>
            <person name="Charrier B."/>
            <person name="Cladiere L."/>
            <person name="Cock J.M."/>
            <person name="Coelho S.M."/>
            <person name="Colleoni C."/>
            <person name="Czjzek M."/>
            <person name="Da Silva C."/>
            <person name="Delage L."/>
            <person name="Denoeud F."/>
            <person name="Deschamps P."/>
            <person name="Dittami S.M."/>
            <person name="Gabaldon T."/>
            <person name="Gachon C.M."/>
            <person name="Groisillier A."/>
            <person name="Herve C."/>
            <person name="Jabbari K."/>
            <person name="Katinka M."/>
            <person name="Kloareg B."/>
            <person name="Kowalczyk N."/>
            <person name="Labadie K."/>
            <person name="Leblanc C."/>
            <person name="Lopez P.J."/>
            <person name="McLachlan D.H."/>
            <person name="Meslet-Cladiere L."/>
            <person name="Moustafa A."/>
            <person name="Nehr Z."/>
            <person name="Nyvall Collen P."/>
            <person name="Panaud O."/>
            <person name="Partensky F."/>
            <person name="Poulain J."/>
            <person name="Rensing S.A."/>
            <person name="Rousvoal S."/>
            <person name="Samson G."/>
            <person name="Symeonidi A."/>
            <person name="Weissenbach J."/>
            <person name="Zambounis A."/>
            <person name="Wincker P."/>
            <person name="Boyen C."/>
        </authorList>
    </citation>
    <scope>NUCLEOTIDE SEQUENCE [LARGE SCALE GENOMIC DNA]</scope>
    <source>
        <strain evidence="2">cv. Stackhouse</strain>
    </source>
</reference>
<dbReference type="Proteomes" id="UP000012073">
    <property type="component" value="Unassembled WGS sequence"/>
</dbReference>
<proteinExistence type="predicted"/>
<keyword evidence="2" id="KW-1185">Reference proteome</keyword>
<dbReference type="KEGG" id="ccp:CHC_T00006789001"/>
<dbReference type="Gramene" id="CDF39747">
    <property type="protein sequence ID" value="CDF39747"/>
    <property type="gene ID" value="CHC_T00006789001"/>
</dbReference>
<protein>
    <submittedName>
        <fullName evidence="1">Uncharacterized protein</fullName>
    </submittedName>
</protein>
<name>R7QMK4_CHOCR</name>
<organism evidence="1 2">
    <name type="scientific">Chondrus crispus</name>
    <name type="common">Carrageen Irish moss</name>
    <name type="synonym">Polymorpha crispa</name>
    <dbReference type="NCBI Taxonomy" id="2769"/>
    <lineage>
        <taxon>Eukaryota</taxon>
        <taxon>Rhodophyta</taxon>
        <taxon>Florideophyceae</taxon>
        <taxon>Rhodymeniophycidae</taxon>
        <taxon>Gigartinales</taxon>
        <taxon>Gigartinaceae</taxon>
        <taxon>Chondrus</taxon>
    </lineage>
</organism>